<feature type="region of interest" description="Disordered" evidence="1">
    <location>
        <begin position="382"/>
        <end position="426"/>
    </location>
</feature>
<dbReference type="PANTHER" id="PTHR33411">
    <property type="entry name" value="OS08G0392500 PROTEIN"/>
    <property type="match status" value="1"/>
</dbReference>
<feature type="compositionally biased region" description="Polar residues" evidence="1">
    <location>
        <begin position="41"/>
        <end position="50"/>
    </location>
</feature>
<dbReference type="EnsemblPlants" id="Bo2g118180.1">
    <property type="protein sequence ID" value="Bo2g118180.1"/>
    <property type="gene ID" value="Bo2g118180"/>
</dbReference>
<feature type="compositionally biased region" description="Low complexity" evidence="1">
    <location>
        <begin position="382"/>
        <end position="391"/>
    </location>
</feature>
<sequence length="444" mass="49825">MSHSSANATNDRRRPRAPSLNLHDVRNVRPQMRTASMPPGMTTTSAQQTRPPGVVGSSTSSVAPSPPPPTYERRTEEALLRAPSRINQPHLHPDKINGALWIGVDPEVHELIKATWQGNYWGPWKSWVKVPEERRTSRWHSFIQQYYWEEIFHEETYFKWKLRTQVTICGRISQKRQKNKQPSYISATDWETILANWSTPEAQAKSQSASVCRCSAPSGLKMHVHGAGPHTFANIAYKMLMKVTRDQFHIPTLRGRLTPVEQAVEEMLQEGSPGGDSQTDSTAATTTSKRLLLNQEYIKSGETCRGTIYGLGNLQYKNKRPSESVPTVLKRDIDIEMRVSGLEGLTQEIKSDVHALKTDFNEGTARTQSTLNMILQLLQPQASNSQPNQSQHHYPSHSEAQPEGHGQAPSPPHDQPQAPGDAQPHLITDNHSVLDRWCNAELGL</sequence>
<evidence type="ECO:0000313" key="3">
    <source>
        <dbReference type="Proteomes" id="UP000032141"/>
    </source>
</evidence>
<reference evidence="2 3" key="1">
    <citation type="journal article" date="2014" name="Genome Biol.">
        <title>Transcriptome and methylome profiling reveals relics of genome dominance in the mesopolyploid Brassica oleracea.</title>
        <authorList>
            <person name="Parkin I.A."/>
            <person name="Koh C."/>
            <person name="Tang H."/>
            <person name="Robinson S.J."/>
            <person name="Kagale S."/>
            <person name="Clarke W.E."/>
            <person name="Town C.D."/>
            <person name="Nixon J."/>
            <person name="Krishnakumar V."/>
            <person name="Bidwell S.L."/>
            <person name="Denoeud F."/>
            <person name="Belcram H."/>
            <person name="Links M.G."/>
            <person name="Just J."/>
            <person name="Clarke C."/>
            <person name="Bender T."/>
            <person name="Huebert T."/>
            <person name="Mason A.S."/>
            <person name="Pires J.C."/>
            <person name="Barker G."/>
            <person name="Moore J."/>
            <person name="Walley P.G."/>
            <person name="Manoli S."/>
            <person name="Batley J."/>
            <person name="Edwards D."/>
            <person name="Nelson M.N."/>
            <person name="Wang X."/>
            <person name="Paterson A.H."/>
            <person name="King G."/>
            <person name="Bancroft I."/>
            <person name="Chalhoub B."/>
            <person name="Sharpe A.G."/>
        </authorList>
    </citation>
    <scope>NUCLEOTIDE SEQUENCE</scope>
    <source>
        <strain evidence="2 3">cv. TO1000</strain>
    </source>
</reference>
<dbReference type="HOGENOM" id="CLU_050128_0_0_1"/>
<organism evidence="2 3">
    <name type="scientific">Brassica oleracea var. oleracea</name>
    <dbReference type="NCBI Taxonomy" id="109376"/>
    <lineage>
        <taxon>Eukaryota</taxon>
        <taxon>Viridiplantae</taxon>
        <taxon>Streptophyta</taxon>
        <taxon>Embryophyta</taxon>
        <taxon>Tracheophyta</taxon>
        <taxon>Spermatophyta</taxon>
        <taxon>Magnoliopsida</taxon>
        <taxon>eudicotyledons</taxon>
        <taxon>Gunneridae</taxon>
        <taxon>Pentapetalae</taxon>
        <taxon>rosids</taxon>
        <taxon>malvids</taxon>
        <taxon>Brassicales</taxon>
        <taxon>Brassicaceae</taxon>
        <taxon>Brassiceae</taxon>
        <taxon>Brassica</taxon>
    </lineage>
</organism>
<dbReference type="Gramene" id="Bo2g118180.1">
    <property type="protein sequence ID" value="Bo2g118180.1"/>
    <property type="gene ID" value="Bo2g118180"/>
</dbReference>
<proteinExistence type="predicted"/>
<dbReference type="AlphaFoldDB" id="A0A0D3ATQ7"/>
<dbReference type="Pfam" id="PF03004">
    <property type="entry name" value="Transposase_24"/>
    <property type="match status" value="1"/>
</dbReference>
<feature type="compositionally biased region" description="Low complexity" evidence="1">
    <location>
        <begin position="51"/>
        <end position="63"/>
    </location>
</feature>
<dbReference type="InterPro" id="IPR004252">
    <property type="entry name" value="Probable_transposase_24"/>
</dbReference>
<evidence type="ECO:0000313" key="2">
    <source>
        <dbReference type="EnsemblPlants" id="Bo2g118180.1"/>
    </source>
</evidence>
<feature type="region of interest" description="Disordered" evidence="1">
    <location>
        <begin position="1"/>
        <end position="74"/>
    </location>
</feature>
<dbReference type="PANTHER" id="PTHR33411:SF34">
    <property type="entry name" value="PROTEIN, PUTATIVE-RELATED"/>
    <property type="match status" value="1"/>
</dbReference>
<dbReference type="Proteomes" id="UP000032141">
    <property type="component" value="Chromosome C2"/>
</dbReference>
<evidence type="ECO:0000256" key="1">
    <source>
        <dbReference type="SAM" id="MobiDB-lite"/>
    </source>
</evidence>
<protein>
    <submittedName>
        <fullName evidence="2">Uncharacterized protein</fullName>
    </submittedName>
</protein>
<keyword evidence="3" id="KW-1185">Reference proteome</keyword>
<name>A0A0D3ATQ7_BRAOL</name>
<accession>A0A0D3ATQ7</accession>
<reference evidence="2" key="2">
    <citation type="submission" date="2015-03" db="UniProtKB">
        <authorList>
            <consortium name="EnsemblPlants"/>
        </authorList>
    </citation>
    <scope>IDENTIFICATION</scope>
</reference>